<feature type="domain" description="GST C-terminal" evidence="4">
    <location>
        <begin position="85"/>
        <end position="228"/>
    </location>
</feature>
<dbReference type="KEGG" id="cvr:CHLNCDRAFT_137523"/>
<dbReference type="OMA" id="GHSGAEY"/>
<name>E1ZMM3_CHLVA</name>
<evidence type="ECO:0000313" key="6">
    <source>
        <dbReference type="Proteomes" id="UP000008141"/>
    </source>
</evidence>
<dbReference type="CDD" id="cd03048">
    <property type="entry name" value="GST_N_Ure2p_like"/>
    <property type="match status" value="1"/>
</dbReference>
<dbReference type="SFLD" id="SFLDG00358">
    <property type="entry name" value="Main_(cytGST)"/>
    <property type="match status" value="1"/>
</dbReference>
<evidence type="ECO:0000259" key="4">
    <source>
        <dbReference type="PROSITE" id="PS50405"/>
    </source>
</evidence>
<comment type="similarity">
    <text evidence="1 2">Belongs to the GST superfamily.</text>
</comment>
<dbReference type="SUPFAM" id="SSF52833">
    <property type="entry name" value="Thioredoxin-like"/>
    <property type="match status" value="1"/>
</dbReference>
<dbReference type="PANTHER" id="PTHR44051">
    <property type="entry name" value="GLUTATHIONE S-TRANSFERASE-RELATED"/>
    <property type="match status" value="1"/>
</dbReference>
<evidence type="ECO:0000259" key="3">
    <source>
        <dbReference type="PROSITE" id="PS50404"/>
    </source>
</evidence>
<dbReference type="InterPro" id="IPR040079">
    <property type="entry name" value="Glutathione_S-Trfase"/>
</dbReference>
<dbReference type="InterPro" id="IPR010987">
    <property type="entry name" value="Glutathione-S-Trfase_C-like"/>
</dbReference>
<dbReference type="RefSeq" id="XP_005845127.1">
    <property type="nucleotide sequence ID" value="XM_005845065.1"/>
</dbReference>
<evidence type="ECO:0000256" key="1">
    <source>
        <dbReference type="ARBA" id="ARBA00007409"/>
    </source>
</evidence>
<reference evidence="5 6" key="1">
    <citation type="journal article" date="2010" name="Plant Cell">
        <title>The Chlorella variabilis NC64A genome reveals adaptation to photosymbiosis, coevolution with viruses, and cryptic sex.</title>
        <authorList>
            <person name="Blanc G."/>
            <person name="Duncan G."/>
            <person name="Agarkova I."/>
            <person name="Borodovsky M."/>
            <person name="Gurnon J."/>
            <person name="Kuo A."/>
            <person name="Lindquist E."/>
            <person name="Lucas S."/>
            <person name="Pangilinan J."/>
            <person name="Polle J."/>
            <person name="Salamov A."/>
            <person name="Terry A."/>
            <person name="Yamada T."/>
            <person name="Dunigan D.D."/>
            <person name="Grigoriev I.V."/>
            <person name="Claverie J.M."/>
            <person name="Van Etten J.L."/>
        </authorList>
    </citation>
    <scope>NUCLEOTIDE SEQUENCE [LARGE SCALE GENOMIC DNA]</scope>
    <source>
        <strain evidence="5 6">NC64A</strain>
    </source>
</reference>
<dbReference type="STRING" id="554065.E1ZMM3"/>
<feature type="domain" description="GST N-terminal" evidence="3">
    <location>
        <begin position="1"/>
        <end position="80"/>
    </location>
</feature>
<dbReference type="eggNOG" id="KOG0867">
    <property type="taxonomic scope" value="Eukaryota"/>
</dbReference>
<dbReference type="PROSITE" id="PS50404">
    <property type="entry name" value="GST_NTER"/>
    <property type="match status" value="1"/>
</dbReference>
<sequence>MAGLGGAGSADITLYSAGTPNGWKASICLEELELQKEDWYLAINPNGRIPAIVDHRGGDLPVFESGAVLLHLAEQDPQHRLLPADKAGRAEVLSWLFWQVGGLGPMAGQADWFLVYAPERSELAISRYVNEVQRLFSVMEKRLEGQEWLAAGQFSIADVAAFPWVLLHDLWGISLAAFYPNLRRWVDAIKARPTVQRGLNVPETNMVLGYWQHMLERAKKGLEGVKPFPEPEE</sequence>
<dbReference type="InterPro" id="IPR004045">
    <property type="entry name" value="Glutathione_S-Trfase_N"/>
</dbReference>
<organism evidence="6">
    <name type="scientific">Chlorella variabilis</name>
    <name type="common">Green alga</name>
    <dbReference type="NCBI Taxonomy" id="554065"/>
    <lineage>
        <taxon>Eukaryota</taxon>
        <taxon>Viridiplantae</taxon>
        <taxon>Chlorophyta</taxon>
        <taxon>core chlorophytes</taxon>
        <taxon>Trebouxiophyceae</taxon>
        <taxon>Chlorellales</taxon>
        <taxon>Chlorellaceae</taxon>
        <taxon>Chlorella clade</taxon>
        <taxon>Chlorella</taxon>
    </lineage>
</organism>
<dbReference type="SUPFAM" id="SSF47616">
    <property type="entry name" value="GST C-terminal domain-like"/>
    <property type="match status" value="1"/>
</dbReference>
<evidence type="ECO:0000313" key="5">
    <source>
        <dbReference type="EMBL" id="EFN53025.1"/>
    </source>
</evidence>
<dbReference type="FunCoup" id="E1ZMM3">
    <property type="interactions" value="1064"/>
</dbReference>
<dbReference type="EMBL" id="GL433853">
    <property type="protein sequence ID" value="EFN53025.1"/>
    <property type="molecule type" value="Genomic_DNA"/>
</dbReference>
<dbReference type="SFLD" id="SFLDS00019">
    <property type="entry name" value="Glutathione_Transferase_(cytos"/>
    <property type="match status" value="1"/>
</dbReference>
<gene>
    <name evidence="5" type="ORF">CHLNCDRAFT_137523</name>
</gene>
<dbReference type="PROSITE" id="PS50405">
    <property type="entry name" value="GST_CTER"/>
    <property type="match status" value="1"/>
</dbReference>
<dbReference type="SFLD" id="SFLDG01151">
    <property type="entry name" value="Main.2:_Nu-like"/>
    <property type="match status" value="1"/>
</dbReference>
<evidence type="ECO:0008006" key="7">
    <source>
        <dbReference type="Google" id="ProtNLM"/>
    </source>
</evidence>
<dbReference type="PANTHER" id="PTHR44051:SF8">
    <property type="entry name" value="GLUTATHIONE S-TRANSFERASE GSTA"/>
    <property type="match status" value="1"/>
</dbReference>
<dbReference type="InParanoid" id="E1ZMM3"/>
<dbReference type="Pfam" id="PF00043">
    <property type="entry name" value="GST_C"/>
    <property type="match status" value="1"/>
</dbReference>
<evidence type="ECO:0000256" key="2">
    <source>
        <dbReference type="RuleBase" id="RU003494"/>
    </source>
</evidence>
<keyword evidence="6" id="KW-1185">Reference proteome</keyword>
<dbReference type="Proteomes" id="UP000008141">
    <property type="component" value="Unassembled WGS sequence"/>
</dbReference>
<dbReference type="InterPro" id="IPR036249">
    <property type="entry name" value="Thioredoxin-like_sf"/>
</dbReference>
<dbReference type="OrthoDB" id="422574at2759"/>
<dbReference type="AlphaFoldDB" id="E1ZMM3"/>
<dbReference type="GeneID" id="17352485"/>
<proteinExistence type="inferred from homology"/>
<accession>E1ZMM3</accession>
<dbReference type="InterPro" id="IPR004046">
    <property type="entry name" value="GST_C"/>
</dbReference>
<protein>
    <recommendedName>
        <fullName evidence="7">Glutathione S-transferase</fullName>
    </recommendedName>
</protein>
<dbReference type="Gene3D" id="3.40.30.10">
    <property type="entry name" value="Glutaredoxin"/>
    <property type="match status" value="1"/>
</dbReference>
<dbReference type="Pfam" id="PF02798">
    <property type="entry name" value="GST_N"/>
    <property type="match status" value="1"/>
</dbReference>
<dbReference type="Gene3D" id="1.20.1050.10">
    <property type="match status" value="1"/>
</dbReference>
<dbReference type="InterPro" id="IPR036282">
    <property type="entry name" value="Glutathione-S-Trfase_C_sf"/>
</dbReference>